<protein>
    <submittedName>
        <fullName evidence="3">Glycosyltransferase involved in cell wall bisynthesis</fullName>
    </submittedName>
</protein>
<dbReference type="InterPro" id="IPR001296">
    <property type="entry name" value="Glyco_trans_1"/>
</dbReference>
<evidence type="ECO:0000259" key="2">
    <source>
        <dbReference type="Pfam" id="PF13439"/>
    </source>
</evidence>
<dbReference type="AlphaFoldDB" id="A0A1H3JQH6"/>
<dbReference type="SUPFAM" id="SSF53756">
    <property type="entry name" value="UDP-Glycosyltransferase/glycogen phosphorylase"/>
    <property type="match status" value="1"/>
</dbReference>
<proteinExistence type="predicted"/>
<accession>A0A1H3JQH6</accession>
<keyword evidence="4" id="KW-1185">Reference proteome</keyword>
<name>A0A1H3JQH6_9FIRM</name>
<feature type="domain" description="Glycosyl transferase family 1" evidence="1">
    <location>
        <begin position="177"/>
        <end position="326"/>
    </location>
</feature>
<sequence length="363" mass="42473">MVRVLHVLNGLGSGGAEKIIMDWYRNIDKDKVQFDFLIRSNECIYGEEIEKMGGKIYFTSSFPRHVIKNYFETKKIFKENKYDVVHVHGNALIYMRGIIEAKKNKVPIRIMHSHNTSARRKIYTIVHWINRHRLKRYANVFLACSNEAGSWMFGKKKFQVINNGIRQENFLYSEKKRKESRKNFNFKEELVIGNVGKFLPAKNHFFMLDIFSEVLKRKDKAVLLLVGEGGNLEYEIKNKVREKNLLNNVIFLGYRSDVGYVEQAMDVFLFPSKYEGMPISLVEAQFEGLPCVTSDSVSKESDISENIWYCSLQSSAKEWADVVLKAAEKCPHHTNTLKEVAYKYNIERITKQLEEIYKKKYTR</sequence>
<dbReference type="EMBL" id="FNPG01000017">
    <property type="protein sequence ID" value="SDY42240.1"/>
    <property type="molecule type" value="Genomic_DNA"/>
</dbReference>
<feature type="domain" description="Glycosyltransferase subfamily 4-like N-terminal" evidence="2">
    <location>
        <begin position="14"/>
        <end position="166"/>
    </location>
</feature>
<evidence type="ECO:0000313" key="4">
    <source>
        <dbReference type="Proteomes" id="UP000183918"/>
    </source>
</evidence>
<organism evidence="3 4">
    <name type="scientific">Lachnobacterium bovis DSM 14045</name>
    <dbReference type="NCBI Taxonomy" id="1122142"/>
    <lineage>
        <taxon>Bacteria</taxon>
        <taxon>Bacillati</taxon>
        <taxon>Bacillota</taxon>
        <taxon>Clostridia</taxon>
        <taxon>Lachnospirales</taxon>
        <taxon>Lachnospiraceae</taxon>
        <taxon>Lachnobacterium</taxon>
    </lineage>
</organism>
<keyword evidence="3" id="KW-0808">Transferase</keyword>
<dbReference type="InterPro" id="IPR050194">
    <property type="entry name" value="Glycosyltransferase_grp1"/>
</dbReference>
<dbReference type="Pfam" id="PF13439">
    <property type="entry name" value="Glyco_transf_4"/>
    <property type="match status" value="1"/>
</dbReference>
<dbReference type="Pfam" id="PF00534">
    <property type="entry name" value="Glycos_transf_1"/>
    <property type="match status" value="1"/>
</dbReference>
<dbReference type="STRING" id="1122142.SAMN02910414_01535"/>
<dbReference type="Gene3D" id="3.40.50.2000">
    <property type="entry name" value="Glycogen Phosphorylase B"/>
    <property type="match status" value="2"/>
</dbReference>
<evidence type="ECO:0000259" key="1">
    <source>
        <dbReference type="Pfam" id="PF00534"/>
    </source>
</evidence>
<gene>
    <name evidence="3" type="ORF">SAMN02910414_01535</name>
</gene>
<reference evidence="3 4" key="1">
    <citation type="submission" date="2016-10" db="EMBL/GenBank/DDBJ databases">
        <authorList>
            <person name="de Groot N.N."/>
        </authorList>
    </citation>
    <scope>NUCLEOTIDE SEQUENCE [LARGE SCALE GENOMIC DNA]</scope>
    <source>
        <strain evidence="3 4">DSM 14045</strain>
    </source>
</reference>
<evidence type="ECO:0000313" key="3">
    <source>
        <dbReference type="EMBL" id="SDY42240.1"/>
    </source>
</evidence>
<dbReference type="InterPro" id="IPR028098">
    <property type="entry name" value="Glyco_trans_4-like_N"/>
</dbReference>
<dbReference type="PANTHER" id="PTHR45947:SF3">
    <property type="entry name" value="SULFOQUINOVOSYL TRANSFERASE SQD2"/>
    <property type="match status" value="1"/>
</dbReference>
<dbReference type="GO" id="GO:0016757">
    <property type="term" value="F:glycosyltransferase activity"/>
    <property type="evidence" value="ECO:0007669"/>
    <property type="project" value="InterPro"/>
</dbReference>
<dbReference type="PANTHER" id="PTHR45947">
    <property type="entry name" value="SULFOQUINOVOSYL TRANSFERASE SQD2"/>
    <property type="match status" value="1"/>
</dbReference>
<dbReference type="CDD" id="cd03812">
    <property type="entry name" value="GT4_CapH-like"/>
    <property type="match status" value="1"/>
</dbReference>
<dbReference type="Proteomes" id="UP000183918">
    <property type="component" value="Unassembled WGS sequence"/>
</dbReference>